<evidence type="ECO:0000313" key="2">
    <source>
        <dbReference type="Proteomes" id="UP000249057"/>
    </source>
</evidence>
<evidence type="ECO:0000313" key="1">
    <source>
        <dbReference type="EMBL" id="RAH47311.1"/>
    </source>
</evidence>
<keyword evidence="2" id="KW-1185">Reference proteome</keyword>
<protein>
    <submittedName>
        <fullName evidence="1">Uncharacterized protein</fullName>
    </submittedName>
</protein>
<gene>
    <name evidence="1" type="ORF">BO95DRAFT_88621</name>
</gene>
<organism evidence="1 2">
    <name type="scientific">Aspergillus brunneoviolaceus CBS 621.78</name>
    <dbReference type="NCBI Taxonomy" id="1450534"/>
    <lineage>
        <taxon>Eukaryota</taxon>
        <taxon>Fungi</taxon>
        <taxon>Dikarya</taxon>
        <taxon>Ascomycota</taxon>
        <taxon>Pezizomycotina</taxon>
        <taxon>Eurotiomycetes</taxon>
        <taxon>Eurotiomycetidae</taxon>
        <taxon>Eurotiales</taxon>
        <taxon>Aspergillaceae</taxon>
        <taxon>Aspergillus</taxon>
        <taxon>Aspergillus subgen. Circumdati</taxon>
    </lineage>
</organism>
<sequence>MSSDKMSSDKMSSEKMSSEKASSDKMSSERMRSDDAITDNMPSHEKSNEAALDEKATDKQASSPSSASTHPSSPTHLQCLSSPVETPSLSSALIFSAGLYVTKYHPRLSPDCVISFVSSTALKPNHCRTERISSRRRRIKD</sequence>
<dbReference type="Proteomes" id="UP000249057">
    <property type="component" value="Unassembled WGS sequence"/>
</dbReference>
<reference evidence="1" key="1">
    <citation type="submission" date="2018-02" db="EMBL/GenBank/DDBJ databases">
        <title>The genomes of Aspergillus section Nigri reveals drivers in fungal speciation.</title>
        <authorList>
            <consortium name="DOE Joint Genome Institute"/>
            <person name="Vesth T.C."/>
            <person name="Nybo J."/>
            <person name="Theobald S."/>
            <person name="Brandl J."/>
            <person name="Frisvad J.C."/>
            <person name="Nielsen K.F."/>
            <person name="Lyhne E.K."/>
            <person name="Kogle M.E."/>
            <person name="Kuo A."/>
            <person name="Riley R."/>
            <person name="Clum A."/>
            <person name="Nolan M."/>
            <person name="Lipzen A."/>
            <person name="Salamov A."/>
            <person name="Henrissat B."/>
            <person name="Wiebenga A."/>
            <person name="De vries R.P."/>
            <person name="Grigoriev I.V."/>
            <person name="Mortensen U.H."/>
            <person name="Andersen M.R."/>
            <person name="Baker S.E."/>
        </authorList>
    </citation>
    <scope>NUCLEOTIDE SEQUENCE</scope>
    <source>
        <strain evidence="1">CBS 621.78</strain>
    </source>
</reference>
<accession>A0ACD1GDY8</accession>
<proteinExistence type="predicted"/>
<dbReference type="EMBL" id="KZ825331">
    <property type="protein sequence ID" value="RAH47311.1"/>
    <property type="molecule type" value="Genomic_DNA"/>
</dbReference>
<name>A0ACD1GDY8_9EURO</name>